<feature type="domain" description="Polysaccharide pyruvyl transferase" evidence="1">
    <location>
        <begin position="13"/>
        <end position="364"/>
    </location>
</feature>
<dbReference type="AlphaFoldDB" id="A0A934Q006"/>
<evidence type="ECO:0000313" key="2">
    <source>
        <dbReference type="EMBL" id="MBK0391971.1"/>
    </source>
</evidence>
<evidence type="ECO:0000313" key="3">
    <source>
        <dbReference type="Proteomes" id="UP000617041"/>
    </source>
</evidence>
<dbReference type="PANTHER" id="PTHR36836">
    <property type="entry name" value="COLANIC ACID BIOSYNTHESIS PROTEIN WCAK"/>
    <property type="match status" value="1"/>
</dbReference>
<protein>
    <submittedName>
        <fullName evidence="2">Polysaccharide pyruvyl transferase family protein</fullName>
    </submittedName>
</protein>
<dbReference type="PANTHER" id="PTHR36836:SF1">
    <property type="entry name" value="COLANIC ACID BIOSYNTHESIS PROTEIN WCAK"/>
    <property type="match status" value="1"/>
</dbReference>
<proteinExistence type="predicted"/>
<organism evidence="2 3">
    <name type="scientific">Ramlibacter algicola</name>
    <dbReference type="NCBI Taxonomy" id="2795217"/>
    <lineage>
        <taxon>Bacteria</taxon>
        <taxon>Pseudomonadati</taxon>
        <taxon>Pseudomonadota</taxon>
        <taxon>Betaproteobacteria</taxon>
        <taxon>Burkholderiales</taxon>
        <taxon>Comamonadaceae</taxon>
        <taxon>Ramlibacter</taxon>
    </lineage>
</organism>
<comment type="caution">
    <text evidence="2">The sequence shown here is derived from an EMBL/GenBank/DDBJ whole genome shotgun (WGS) entry which is preliminary data.</text>
</comment>
<keyword evidence="3" id="KW-1185">Reference proteome</keyword>
<reference evidence="2" key="1">
    <citation type="submission" date="2020-12" db="EMBL/GenBank/DDBJ databases">
        <title>Ramlibacter sp. nov., isolated from a freshwater alga, Cryptomonas.</title>
        <authorList>
            <person name="Kim H.M."/>
            <person name="Jeon C.O."/>
        </authorList>
    </citation>
    <scope>NUCLEOTIDE SEQUENCE</scope>
    <source>
        <strain evidence="2">CrO1</strain>
    </source>
</reference>
<keyword evidence="2" id="KW-0808">Transferase</keyword>
<sequence length="434" mass="48044">MKISVLHAYSDSNKGDLAIVLATVKALKSNAPHVQIYLHSVYAASDPNFSFHHRHIAGHVDEVCSHSIPSPYIDDAAHSALRNVLAAARLLRDSGKHYLNLILGPTKFLRNRSNELIQQSDLVLLKGGQYIYSDQGGLRGVLYLWRVLSSIHQSAQQGKRVVIMGQSLGPLPDGLPGRMVAKALRKCELVVVRERLSLELAQRLMHGNTASKLVLAPDFAFLIEPREPANYSEKFAFLDDGDWIGVTVVNWYFPGSPDVAAARRNYETQIIEACVQLHRAHGFRVALFPQVTVRHHGESDLDLLKRISDALEARDVPVRTVVDDLAPEQLSYLYGRCRVLIGTRLHSCILAAVASCPVVAIRYQGFKTEGVMAELGMSEHVLDISHLEASDLTSKVTELAESRTDVKRKIDDRVAQMRKDLSDLVGDVLSEDAA</sequence>
<dbReference type="InterPro" id="IPR007345">
    <property type="entry name" value="Polysacch_pyruvyl_Trfase"/>
</dbReference>
<dbReference type="GO" id="GO:0016740">
    <property type="term" value="F:transferase activity"/>
    <property type="evidence" value="ECO:0007669"/>
    <property type="project" value="UniProtKB-KW"/>
</dbReference>
<dbReference type="RefSeq" id="WP_200786938.1">
    <property type="nucleotide sequence ID" value="NZ_JAEDAO010000001.1"/>
</dbReference>
<evidence type="ECO:0000259" key="1">
    <source>
        <dbReference type="Pfam" id="PF04230"/>
    </source>
</evidence>
<dbReference type="Proteomes" id="UP000617041">
    <property type="component" value="Unassembled WGS sequence"/>
</dbReference>
<name>A0A934Q006_9BURK</name>
<gene>
    <name evidence="2" type="ORF">I8E28_05160</name>
</gene>
<dbReference type="EMBL" id="JAEDAO010000001">
    <property type="protein sequence ID" value="MBK0391971.1"/>
    <property type="molecule type" value="Genomic_DNA"/>
</dbReference>
<dbReference type="Pfam" id="PF04230">
    <property type="entry name" value="PS_pyruv_trans"/>
    <property type="match status" value="1"/>
</dbReference>
<accession>A0A934Q006</accession>